<dbReference type="InterPro" id="IPR045851">
    <property type="entry name" value="AMP-bd_C_sf"/>
</dbReference>
<dbReference type="OrthoDB" id="9803968at2"/>
<dbReference type="PANTHER" id="PTHR43767:SF1">
    <property type="entry name" value="NONRIBOSOMAL PEPTIDE SYNTHASE PES1 (EUROFUNG)-RELATED"/>
    <property type="match status" value="1"/>
</dbReference>
<dbReference type="AlphaFoldDB" id="A0A542ZVQ7"/>
<evidence type="ECO:0000259" key="2">
    <source>
        <dbReference type="Pfam" id="PF13193"/>
    </source>
</evidence>
<dbReference type="InterPro" id="IPR000873">
    <property type="entry name" value="AMP-dep_synth/lig_dom"/>
</dbReference>
<sequence>MGSTAEDLVSESLVTAPDGTYLACPGVPREVEIPDESLLAAFGRAVHLHPTRTALYFMGRKTSYRALGEQVARAATALRSLGVGKGDRVALALPNCPSHVVAFLGALRLGAVVVEHNPLYSVEELRKQLLDSGATVVIAWQPTSLRVAEAIPETAVRHLLSVDLSRDLPTFKRFALRLPIRKARETRAQLMSDVPARALDWHGLVARSRPLPPSFPYPGAEDTALLQYTGGTTGVPRGAVLTHRNLVANAIQGEAWTGLNASDAEPSVMYGVLPLFHAYGMMLTLAFGLRVAGTIVLFPKFVAKEVVETQRRIPGTFMAAVPPMLERIVAAAKSEKADFSSMRYVLSGAMALPGATAEAWEALTGGYVIEGYGMTECSPVALGNPIGPQRRPGWLGLPFPSTQIRVVDQDDPERDVAIGERGELLIAGPQVFAGYWGADDADQPWVERDGVRWLRTGDVVVVDDRGFVKLVDRVKELIITGGFKVFPSQVEAVLNQMPGVQEVAVVGLPGGDLGERVVAAIVLPEGAPGLPEIDLPELPHLELPHLDLPSVEIPKVELPKVEIPKVDLDAVRHWCSEHLARYAIPKEIFIVKELPKSQIGKVLRRVVRDDLAAGPPKSD</sequence>
<evidence type="ECO:0000313" key="3">
    <source>
        <dbReference type="EMBL" id="TQL64444.1"/>
    </source>
</evidence>
<dbReference type="Gene3D" id="3.40.50.12780">
    <property type="entry name" value="N-terminal domain of ligase-like"/>
    <property type="match status" value="1"/>
</dbReference>
<dbReference type="InterPro" id="IPR025110">
    <property type="entry name" value="AMP-bd_C"/>
</dbReference>
<dbReference type="PROSITE" id="PS00455">
    <property type="entry name" value="AMP_BINDING"/>
    <property type="match status" value="1"/>
</dbReference>
<proteinExistence type="predicted"/>
<feature type="domain" description="AMP-binding enzyme C-terminal" evidence="2">
    <location>
        <begin position="489"/>
        <end position="601"/>
    </location>
</feature>
<dbReference type="GO" id="GO:0016878">
    <property type="term" value="F:acid-thiol ligase activity"/>
    <property type="evidence" value="ECO:0007669"/>
    <property type="project" value="UniProtKB-ARBA"/>
</dbReference>
<reference evidence="3 4" key="1">
    <citation type="submission" date="2019-06" db="EMBL/GenBank/DDBJ databases">
        <title>Sequencing the genomes of 1000 actinobacteria strains.</title>
        <authorList>
            <person name="Klenk H.-P."/>
        </authorList>
    </citation>
    <scope>NUCLEOTIDE SEQUENCE [LARGE SCALE GENOMIC DNA]</scope>
    <source>
        <strain evidence="3 4">DSM 4813</strain>
    </source>
</reference>
<dbReference type="InterPro" id="IPR042099">
    <property type="entry name" value="ANL_N_sf"/>
</dbReference>
<comment type="caution">
    <text evidence="3">The sequence shown here is derived from an EMBL/GenBank/DDBJ whole genome shotgun (WGS) entry which is preliminary data.</text>
</comment>
<dbReference type="Pfam" id="PF00501">
    <property type="entry name" value="AMP-binding"/>
    <property type="match status" value="1"/>
</dbReference>
<feature type="domain" description="AMP-dependent synthetase/ligase" evidence="1">
    <location>
        <begin position="44"/>
        <end position="436"/>
    </location>
</feature>
<dbReference type="EMBL" id="VFOS01000001">
    <property type="protein sequence ID" value="TQL64444.1"/>
    <property type="molecule type" value="Genomic_DNA"/>
</dbReference>
<dbReference type="SUPFAM" id="SSF56801">
    <property type="entry name" value="Acetyl-CoA synthetase-like"/>
    <property type="match status" value="1"/>
</dbReference>
<organism evidence="3 4">
    <name type="scientific">Rarobacter faecitabidus</name>
    <dbReference type="NCBI Taxonomy" id="13243"/>
    <lineage>
        <taxon>Bacteria</taxon>
        <taxon>Bacillati</taxon>
        <taxon>Actinomycetota</taxon>
        <taxon>Actinomycetes</taxon>
        <taxon>Micrococcales</taxon>
        <taxon>Rarobacteraceae</taxon>
        <taxon>Rarobacter</taxon>
    </lineage>
</organism>
<dbReference type="InterPro" id="IPR020845">
    <property type="entry name" value="AMP-binding_CS"/>
</dbReference>
<evidence type="ECO:0000259" key="1">
    <source>
        <dbReference type="Pfam" id="PF00501"/>
    </source>
</evidence>
<dbReference type="PANTHER" id="PTHR43767">
    <property type="entry name" value="LONG-CHAIN-FATTY-ACID--COA LIGASE"/>
    <property type="match status" value="1"/>
</dbReference>
<keyword evidence="4" id="KW-1185">Reference proteome</keyword>
<gene>
    <name evidence="3" type="ORF">FB461_0948</name>
</gene>
<accession>A0A542ZVQ7</accession>
<name>A0A542ZVQ7_RARFA</name>
<protein>
    <submittedName>
        <fullName evidence="3">Long-chain acyl-CoA synthetase</fullName>
    </submittedName>
</protein>
<dbReference type="RefSeq" id="WP_142119399.1">
    <property type="nucleotide sequence ID" value="NZ_BAAASV010000003.1"/>
</dbReference>
<dbReference type="InterPro" id="IPR050237">
    <property type="entry name" value="ATP-dep_AMP-bd_enzyme"/>
</dbReference>
<evidence type="ECO:0000313" key="4">
    <source>
        <dbReference type="Proteomes" id="UP000315389"/>
    </source>
</evidence>
<dbReference type="Pfam" id="PF13193">
    <property type="entry name" value="AMP-binding_C"/>
    <property type="match status" value="1"/>
</dbReference>
<dbReference type="Proteomes" id="UP000315389">
    <property type="component" value="Unassembled WGS sequence"/>
</dbReference>
<dbReference type="Gene3D" id="3.30.300.30">
    <property type="match status" value="1"/>
</dbReference>